<organism evidence="2 3">
    <name type="scientific">Planotetraspora silvatica</name>
    <dbReference type="NCBI Taxonomy" id="234614"/>
    <lineage>
        <taxon>Bacteria</taxon>
        <taxon>Bacillati</taxon>
        <taxon>Actinomycetota</taxon>
        <taxon>Actinomycetes</taxon>
        <taxon>Streptosporangiales</taxon>
        <taxon>Streptosporangiaceae</taxon>
        <taxon>Planotetraspora</taxon>
    </lineage>
</organism>
<feature type="chain" id="PRO_5035149186" description="Carboxypeptidase regulatory-like domain-containing protein" evidence="1">
    <location>
        <begin position="22"/>
        <end position="506"/>
    </location>
</feature>
<keyword evidence="1" id="KW-0732">Signal</keyword>
<dbReference type="EMBL" id="BOOQ01000072">
    <property type="protein sequence ID" value="GII51464.1"/>
    <property type="molecule type" value="Genomic_DNA"/>
</dbReference>
<evidence type="ECO:0000313" key="3">
    <source>
        <dbReference type="Proteomes" id="UP000644610"/>
    </source>
</evidence>
<evidence type="ECO:0008006" key="4">
    <source>
        <dbReference type="Google" id="ProtNLM"/>
    </source>
</evidence>
<name>A0A8J3UZT9_9ACTN</name>
<reference evidence="2" key="1">
    <citation type="submission" date="2021-01" db="EMBL/GenBank/DDBJ databases">
        <title>Whole genome shotgun sequence of Planotetraspora silvatica NBRC 100141.</title>
        <authorList>
            <person name="Komaki H."/>
            <person name="Tamura T."/>
        </authorList>
    </citation>
    <scope>NUCLEOTIDE SEQUENCE</scope>
    <source>
        <strain evidence="2">NBRC 100141</strain>
    </source>
</reference>
<keyword evidence="3" id="KW-1185">Reference proteome</keyword>
<comment type="caution">
    <text evidence="2">The sequence shown here is derived from an EMBL/GenBank/DDBJ whole genome shotgun (WGS) entry which is preliminary data.</text>
</comment>
<evidence type="ECO:0000313" key="2">
    <source>
        <dbReference type="EMBL" id="GII51464.1"/>
    </source>
</evidence>
<accession>A0A8J3UZT9</accession>
<evidence type="ECO:0000256" key="1">
    <source>
        <dbReference type="SAM" id="SignalP"/>
    </source>
</evidence>
<dbReference type="Proteomes" id="UP000644610">
    <property type="component" value="Unassembled WGS sequence"/>
</dbReference>
<dbReference type="AlphaFoldDB" id="A0A8J3UZT9"/>
<sequence length="506" mass="53309">MATAAVVAPFLVSGSVLPATAASPSLTVTTIGRDGAPKVGAAVQILNAKTGKPYLGVQQSGRPVTVAPGQYVVVADIRDWNTDIDTIGAAVVTVSGTTKVTLDARRGTLLKVSLDTANAYEQELVAGICAGNQPAPLEAGGPAGKVYVIPNASSLLRFAYLSRWSSADGAYEAGGGTTAVPANPHGTFHAASMATVHVQSDRGPNGGTEEDLSFVPQGSPCQSGLGINVMAAPGPYSFTAHLAAGKWDIRSAEFAADGFMGSYDSVRDLAAGKSYSQIFYRAAWGPAHSLPYVRFGEIYFNTADMFQDPSATGFENRLKVTSTLSRGSVVVAKQTREVWTHVSHLFEANASVRGWYTLDVSAIRYHPGVAFPVGMLSPSARATFHFYADPARPQIAPVFLTRFVPSGLNQSNRAKPRSSTPVRLVLDRVDPHNGTPFHSDTAKTVQAWYSTSDGKTWHALHVTHTNSEWATAVPNPASGTISLNVKVTDAAGNSSKTIVNRAYSVA</sequence>
<dbReference type="RefSeq" id="WP_203980951.1">
    <property type="nucleotide sequence ID" value="NZ_BAAAKY010000007.1"/>
</dbReference>
<protein>
    <recommendedName>
        <fullName evidence="4">Carboxypeptidase regulatory-like domain-containing protein</fullName>
    </recommendedName>
</protein>
<gene>
    <name evidence="2" type="ORF">Psi02_78880</name>
</gene>
<feature type="signal peptide" evidence="1">
    <location>
        <begin position="1"/>
        <end position="21"/>
    </location>
</feature>
<proteinExistence type="predicted"/>